<dbReference type="InterPro" id="IPR036259">
    <property type="entry name" value="MFS_trans_sf"/>
</dbReference>
<organism evidence="5 6">
    <name type="scientific">Favolaschia claudopus</name>
    <dbReference type="NCBI Taxonomy" id="2862362"/>
    <lineage>
        <taxon>Eukaryota</taxon>
        <taxon>Fungi</taxon>
        <taxon>Dikarya</taxon>
        <taxon>Basidiomycota</taxon>
        <taxon>Agaricomycotina</taxon>
        <taxon>Agaricomycetes</taxon>
        <taxon>Agaricomycetidae</taxon>
        <taxon>Agaricales</taxon>
        <taxon>Marasmiineae</taxon>
        <taxon>Mycenaceae</taxon>
        <taxon>Favolaschia</taxon>
    </lineage>
</organism>
<feature type="transmembrane region" description="Helical" evidence="3">
    <location>
        <begin position="395"/>
        <end position="416"/>
    </location>
</feature>
<name>A0AAW0BG86_9AGAR</name>
<dbReference type="PANTHER" id="PTHR11360">
    <property type="entry name" value="MONOCARBOXYLATE TRANSPORTER"/>
    <property type="match status" value="1"/>
</dbReference>
<protein>
    <submittedName>
        <fullName evidence="5">MFS domain-containing protein</fullName>
    </submittedName>
</protein>
<feature type="transmembrane region" description="Helical" evidence="3">
    <location>
        <begin position="309"/>
        <end position="327"/>
    </location>
</feature>
<dbReference type="GO" id="GO:0016020">
    <property type="term" value="C:membrane"/>
    <property type="evidence" value="ECO:0007669"/>
    <property type="project" value="UniProtKB-SubCell"/>
</dbReference>
<dbReference type="InterPro" id="IPR011701">
    <property type="entry name" value="MFS"/>
</dbReference>
<keyword evidence="3" id="KW-0472">Membrane</keyword>
<dbReference type="PANTHER" id="PTHR11360:SF284">
    <property type="entry name" value="EG:103B4.3 PROTEIN-RELATED"/>
    <property type="match status" value="1"/>
</dbReference>
<feature type="transmembrane region" description="Helical" evidence="3">
    <location>
        <begin position="41"/>
        <end position="62"/>
    </location>
</feature>
<dbReference type="Pfam" id="PF07690">
    <property type="entry name" value="MFS_1"/>
    <property type="match status" value="1"/>
</dbReference>
<feature type="transmembrane region" description="Helical" evidence="3">
    <location>
        <begin position="278"/>
        <end position="297"/>
    </location>
</feature>
<dbReference type="EMBL" id="JAWWNJ010000034">
    <property type="protein sequence ID" value="KAK7025062.1"/>
    <property type="molecule type" value="Genomic_DNA"/>
</dbReference>
<feature type="transmembrane region" description="Helical" evidence="3">
    <location>
        <begin position="142"/>
        <end position="162"/>
    </location>
</feature>
<feature type="transmembrane region" description="Helical" evidence="3">
    <location>
        <begin position="113"/>
        <end position="136"/>
    </location>
</feature>
<dbReference type="GO" id="GO:0022857">
    <property type="term" value="F:transmembrane transporter activity"/>
    <property type="evidence" value="ECO:0007669"/>
    <property type="project" value="InterPro"/>
</dbReference>
<dbReference type="AlphaFoldDB" id="A0AAW0BG86"/>
<feature type="transmembrane region" description="Helical" evidence="3">
    <location>
        <begin position="200"/>
        <end position="221"/>
    </location>
</feature>
<evidence type="ECO:0000256" key="1">
    <source>
        <dbReference type="ARBA" id="ARBA00004141"/>
    </source>
</evidence>
<proteinExistence type="inferred from homology"/>
<evidence type="ECO:0000256" key="3">
    <source>
        <dbReference type="SAM" id="Phobius"/>
    </source>
</evidence>
<keyword evidence="3" id="KW-0812">Transmembrane</keyword>
<sequence length="429" mass="45453">MGEQQEGPNASVLTVNNSGNDDATSEKVLSNPDFPDGGFRAWLVIAGTMASAISTFGYVNAWGVFQAYYQETLLKDVPPSNIAWIGSVQYSLVFLPGLVVGRLFDIGYFRVPFFAASVLLVLSTFLVSICTQYWHFLLCQGIATGIACGMLFTPTLGVIGHWFNKRRGLALGVNAMGSSIGGTIFPIATHKLIPMVGFPWTMRICGFILLFTLGFANLTIVRRLPAKNVKGGLFNPQAFRSAPFTVYCLSGFVSFLGLYTVLTYIDISSVEAGISPEFSFYLVSIANGFSALGRLAGGIGSDRIGALNVLIPMTLIAAGMTFAWPFAHTKASIIVVAAVYGVVSGTYVSTYPIPVIALGDVADIGRRTGMALTIAAAGALAGPPISGAINTATGGFKAVGFYAGGTVLLSVLLMIITRQLKLRSLWGKI</sequence>
<feature type="transmembrane region" description="Helical" evidence="3">
    <location>
        <begin position="169"/>
        <end position="188"/>
    </location>
</feature>
<dbReference type="InterPro" id="IPR050327">
    <property type="entry name" value="Proton-linked_MCT"/>
</dbReference>
<keyword evidence="3" id="KW-1133">Transmembrane helix</keyword>
<dbReference type="InterPro" id="IPR020846">
    <property type="entry name" value="MFS_dom"/>
</dbReference>
<comment type="subcellular location">
    <subcellularLocation>
        <location evidence="1">Membrane</location>
        <topology evidence="1">Multi-pass membrane protein</topology>
    </subcellularLocation>
</comment>
<comment type="caution">
    <text evidence="5">The sequence shown here is derived from an EMBL/GenBank/DDBJ whole genome shotgun (WGS) entry which is preliminary data.</text>
</comment>
<reference evidence="5 6" key="1">
    <citation type="journal article" date="2024" name="J Genomics">
        <title>Draft genome sequencing and assembly of Favolaschia claudopus CIRM-BRFM 2984 isolated from oak limbs.</title>
        <authorList>
            <person name="Navarro D."/>
            <person name="Drula E."/>
            <person name="Chaduli D."/>
            <person name="Cazenave R."/>
            <person name="Ahrendt S."/>
            <person name="Wang J."/>
            <person name="Lipzen A."/>
            <person name="Daum C."/>
            <person name="Barry K."/>
            <person name="Grigoriev I.V."/>
            <person name="Favel A."/>
            <person name="Rosso M.N."/>
            <person name="Martin F."/>
        </authorList>
    </citation>
    <scope>NUCLEOTIDE SEQUENCE [LARGE SCALE GENOMIC DNA]</scope>
    <source>
        <strain evidence="5 6">CIRM-BRFM 2984</strain>
    </source>
</reference>
<dbReference type="Proteomes" id="UP001362999">
    <property type="component" value="Unassembled WGS sequence"/>
</dbReference>
<dbReference type="SUPFAM" id="SSF103473">
    <property type="entry name" value="MFS general substrate transporter"/>
    <property type="match status" value="1"/>
</dbReference>
<evidence type="ECO:0000256" key="2">
    <source>
        <dbReference type="ARBA" id="ARBA00006727"/>
    </source>
</evidence>
<dbReference type="Gene3D" id="1.20.1250.20">
    <property type="entry name" value="MFS general substrate transporter like domains"/>
    <property type="match status" value="2"/>
</dbReference>
<keyword evidence="6" id="KW-1185">Reference proteome</keyword>
<feature type="transmembrane region" description="Helical" evidence="3">
    <location>
        <begin position="370"/>
        <end position="389"/>
    </location>
</feature>
<gene>
    <name evidence="5" type="ORF">R3P38DRAFT_2952591</name>
</gene>
<feature type="transmembrane region" description="Helical" evidence="3">
    <location>
        <begin position="82"/>
        <end position="101"/>
    </location>
</feature>
<evidence type="ECO:0000313" key="6">
    <source>
        <dbReference type="Proteomes" id="UP001362999"/>
    </source>
</evidence>
<evidence type="ECO:0000313" key="5">
    <source>
        <dbReference type="EMBL" id="KAK7025062.1"/>
    </source>
</evidence>
<accession>A0AAW0BG86</accession>
<evidence type="ECO:0000259" key="4">
    <source>
        <dbReference type="PROSITE" id="PS50850"/>
    </source>
</evidence>
<comment type="similarity">
    <text evidence="2">Belongs to the major facilitator superfamily. Monocarboxylate porter (TC 2.A.1.13) family.</text>
</comment>
<feature type="transmembrane region" description="Helical" evidence="3">
    <location>
        <begin position="333"/>
        <end position="358"/>
    </location>
</feature>
<feature type="domain" description="Major facilitator superfamily (MFS) profile" evidence="4">
    <location>
        <begin position="243"/>
        <end position="429"/>
    </location>
</feature>
<dbReference type="PROSITE" id="PS50850">
    <property type="entry name" value="MFS"/>
    <property type="match status" value="1"/>
</dbReference>
<feature type="transmembrane region" description="Helical" evidence="3">
    <location>
        <begin position="242"/>
        <end position="266"/>
    </location>
</feature>